<gene>
    <name evidence="1" type="ORF">AWE51_25630</name>
</gene>
<organism evidence="1 2">
    <name type="scientific">Aquimarina aggregata</name>
    <dbReference type="NCBI Taxonomy" id="1642818"/>
    <lineage>
        <taxon>Bacteria</taxon>
        <taxon>Pseudomonadati</taxon>
        <taxon>Bacteroidota</taxon>
        <taxon>Flavobacteriia</taxon>
        <taxon>Flavobacteriales</taxon>
        <taxon>Flavobacteriaceae</taxon>
        <taxon>Aquimarina</taxon>
    </lineage>
</organism>
<name>A0A162ZVR0_9FLAO</name>
<proteinExistence type="predicted"/>
<evidence type="ECO:0000313" key="2">
    <source>
        <dbReference type="Proteomes" id="UP000076715"/>
    </source>
</evidence>
<comment type="caution">
    <text evidence="1">The sequence shown here is derived from an EMBL/GenBank/DDBJ whole genome shotgun (WGS) entry which is preliminary data.</text>
</comment>
<sequence>MKKLDVKHFLGIYQIRKRMQEDGITNPNEEVKKFTREFVEKLSKLPLDEEIKIENHSFFDSNGNLITKIPIKENE</sequence>
<keyword evidence="2" id="KW-1185">Reference proteome</keyword>
<reference evidence="1 2" key="1">
    <citation type="submission" date="2016-01" db="EMBL/GenBank/DDBJ databases">
        <title>The draft genome sequence of Aquimarina sp. RZW4-3-2.</title>
        <authorList>
            <person name="Wang Y."/>
        </authorList>
    </citation>
    <scope>NUCLEOTIDE SEQUENCE [LARGE SCALE GENOMIC DNA]</scope>
    <source>
        <strain evidence="1 2">RZW4-3-2</strain>
    </source>
</reference>
<evidence type="ECO:0000313" key="1">
    <source>
        <dbReference type="EMBL" id="KZS40071.1"/>
    </source>
</evidence>
<dbReference type="OrthoDB" id="6993559at2"/>
<accession>A0A162ZVR0</accession>
<dbReference type="Proteomes" id="UP000076715">
    <property type="component" value="Unassembled WGS sequence"/>
</dbReference>
<dbReference type="STRING" id="1642818.AWE51_25630"/>
<dbReference type="AlphaFoldDB" id="A0A162ZVR0"/>
<dbReference type="RefSeq" id="WP_066315038.1">
    <property type="nucleotide sequence ID" value="NZ_LQRT01000023.1"/>
</dbReference>
<dbReference type="EMBL" id="LQRT01000023">
    <property type="protein sequence ID" value="KZS40071.1"/>
    <property type="molecule type" value="Genomic_DNA"/>
</dbReference>
<protein>
    <submittedName>
        <fullName evidence="1">Uncharacterized protein</fullName>
    </submittedName>
</protein>